<dbReference type="GO" id="GO:0022904">
    <property type="term" value="P:respiratory electron transport chain"/>
    <property type="evidence" value="ECO:0007669"/>
    <property type="project" value="InterPro"/>
</dbReference>
<feature type="transmembrane region" description="Helical" evidence="7">
    <location>
        <begin position="193"/>
        <end position="215"/>
    </location>
</feature>
<evidence type="ECO:0000256" key="5">
    <source>
        <dbReference type="ARBA" id="ARBA00023136"/>
    </source>
</evidence>
<feature type="transmembrane region" description="Helical" evidence="7">
    <location>
        <begin position="87"/>
        <end position="108"/>
    </location>
</feature>
<dbReference type="AlphaFoldDB" id="A0A7I9VLW7"/>
<comment type="subcellular location">
    <subcellularLocation>
        <location evidence="1">Cell membrane</location>
        <topology evidence="1">Multi-pass membrane protein</topology>
    </subcellularLocation>
</comment>
<evidence type="ECO:0000256" key="6">
    <source>
        <dbReference type="SAM" id="MobiDB-lite"/>
    </source>
</evidence>
<dbReference type="Pfam" id="PF01292">
    <property type="entry name" value="Ni_hydr_CYTB"/>
    <property type="match status" value="1"/>
</dbReference>
<keyword evidence="2" id="KW-1003">Cell membrane</keyword>
<feature type="transmembrane region" description="Helical" evidence="7">
    <location>
        <begin position="30"/>
        <end position="49"/>
    </location>
</feature>
<keyword evidence="4 7" id="KW-1133">Transmembrane helix</keyword>
<dbReference type="GO" id="GO:0020037">
    <property type="term" value="F:heme binding"/>
    <property type="evidence" value="ECO:0007669"/>
    <property type="project" value="TreeGrafter"/>
</dbReference>
<dbReference type="InterPro" id="IPR011577">
    <property type="entry name" value="Cyt_b561_bac/Ni-Hgenase"/>
</dbReference>
<dbReference type="InterPro" id="IPR051542">
    <property type="entry name" value="Hydrogenase_cytochrome"/>
</dbReference>
<proteinExistence type="predicted"/>
<feature type="domain" description="Cytochrome b561 bacterial/Ni-hydrogenase" evidence="8">
    <location>
        <begin position="23"/>
        <end position="224"/>
    </location>
</feature>
<feature type="region of interest" description="Disordered" evidence="6">
    <location>
        <begin position="1"/>
        <end position="20"/>
    </location>
</feature>
<name>A0A7I9VLW7_9BACT</name>
<feature type="transmembrane region" description="Helical" evidence="7">
    <location>
        <begin position="153"/>
        <end position="173"/>
    </location>
</feature>
<dbReference type="RefSeq" id="WP_176064676.1">
    <property type="nucleotide sequence ID" value="NZ_BJTG01000004.1"/>
</dbReference>
<dbReference type="PANTHER" id="PTHR30485:SF1">
    <property type="entry name" value="CYTOCHROME YDHU-RELATED"/>
    <property type="match status" value="1"/>
</dbReference>
<dbReference type="EMBL" id="BJTG01000004">
    <property type="protein sequence ID" value="GEJ57198.1"/>
    <property type="molecule type" value="Genomic_DNA"/>
</dbReference>
<sequence length="235" mass="25798">MQPAPELGHRPGRTPAGPRRPQPALIRATHWANVVLFVILAGSGLRILAAYPRLGERGQDYGWYPFQGASPPAVLTLGGWLAGARHWHFAFAWLFAANALVYAVYFFASGEWRRRLFFPRRDARNAWGTLLHDLRLRRAAPPPVGLYNGMQRLSYTGVLAAAPLLVLSGLALYKPVQLPHLTALLGGYDAARALHLLVLAALALFTVVHVVQVALHPRTLADMTLGGRPRAETRS</sequence>
<dbReference type="Gene3D" id="1.20.950.20">
    <property type="entry name" value="Transmembrane di-heme cytochromes, Chain C"/>
    <property type="match status" value="1"/>
</dbReference>
<evidence type="ECO:0000313" key="9">
    <source>
        <dbReference type="EMBL" id="GEJ57198.1"/>
    </source>
</evidence>
<comment type="caution">
    <text evidence="9">The sequence shown here is derived from an EMBL/GenBank/DDBJ whole genome shotgun (WGS) entry which is preliminary data.</text>
</comment>
<protein>
    <recommendedName>
        <fullName evidence="8">Cytochrome b561 bacterial/Ni-hydrogenase domain-containing protein</fullName>
    </recommendedName>
</protein>
<dbReference type="GO" id="GO:0009055">
    <property type="term" value="F:electron transfer activity"/>
    <property type="evidence" value="ECO:0007669"/>
    <property type="project" value="InterPro"/>
</dbReference>
<evidence type="ECO:0000259" key="8">
    <source>
        <dbReference type="Pfam" id="PF01292"/>
    </source>
</evidence>
<dbReference type="PANTHER" id="PTHR30485">
    <property type="entry name" value="NI/FE-HYDROGENASE 1 B-TYPE CYTOCHROME SUBUNIT"/>
    <property type="match status" value="1"/>
</dbReference>
<gene>
    <name evidence="9" type="ORF">AMYX_19390</name>
</gene>
<evidence type="ECO:0000256" key="4">
    <source>
        <dbReference type="ARBA" id="ARBA00022989"/>
    </source>
</evidence>
<keyword evidence="3 7" id="KW-0812">Transmembrane</keyword>
<evidence type="ECO:0000256" key="7">
    <source>
        <dbReference type="SAM" id="Phobius"/>
    </source>
</evidence>
<dbReference type="Proteomes" id="UP000503640">
    <property type="component" value="Unassembled WGS sequence"/>
</dbReference>
<keyword evidence="5 7" id="KW-0472">Membrane</keyword>
<dbReference type="SUPFAM" id="SSF81342">
    <property type="entry name" value="Transmembrane di-heme cytochromes"/>
    <property type="match status" value="1"/>
</dbReference>
<keyword evidence="10" id="KW-1185">Reference proteome</keyword>
<dbReference type="InterPro" id="IPR016174">
    <property type="entry name" value="Di-haem_cyt_TM"/>
</dbReference>
<evidence type="ECO:0000313" key="10">
    <source>
        <dbReference type="Proteomes" id="UP000503640"/>
    </source>
</evidence>
<reference evidence="10" key="1">
    <citation type="journal article" date="2020" name="Appl. Environ. Microbiol.">
        <title>Diazotrophic Anaeromyxobacter Isolates from Soils.</title>
        <authorList>
            <person name="Masuda Y."/>
            <person name="Yamanaka H."/>
            <person name="Xu Z.X."/>
            <person name="Shiratori Y."/>
            <person name="Aono T."/>
            <person name="Amachi S."/>
            <person name="Senoo K."/>
            <person name="Itoh H."/>
        </authorList>
    </citation>
    <scope>NUCLEOTIDE SEQUENCE [LARGE SCALE GENOMIC DNA]</scope>
    <source>
        <strain evidence="10">R267</strain>
    </source>
</reference>
<dbReference type="GO" id="GO:0005886">
    <property type="term" value="C:plasma membrane"/>
    <property type="evidence" value="ECO:0007669"/>
    <property type="project" value="UniProtKB-SubCell"/>
</dbReference>
<evidence type="ECO:0000256" key="3">
    <source>
        <dbReference type="ARBA" id="ARBA00022692"/>
    </source>
</evidence>
<evidence type="ECO:0000256" key="2">
    <source>
        <dbReference type="ARBA" id="ARBA00022475"/>
    </source>
</evidence>
<accession>A0A7I9VLW7</accession>
<evidence type="ECO:0000256" key="1">
    <source>
        <dbReference type="ARBA" id="ARBA00004651"/>
    </source>
</evidence>
<feature type="transmembrane region" description="Helical" evidence="7">
    <location>
        <begin position="61"/>
        <end position="81"/>
    </location>
</feature>
<organism evidence="9 10">
    <name type="scientific">Anaeromyxobacter diazotrophicus</name>
    <dbReference type="NCBI Taxonomy" id="2590199"/>
    <lineage>
        <taxon>Bacteria</taxon>
        <taxon>Pseudomonadati</taxon>
        <taxon>Myxococcota</taxon>
        <taxon>Myxococcia</taxon>
        <taxon>Myxococcales</taxon>
        <taxon>Cystobacterineae</taxon>
        <taxon>Anaeromyxobacteraceae</taxon>
        <taxon>Anaeromyxobacter</taxon>
    </lineage>
</organism>